<evidence type="ECO:0000313" key="1">
    <source>
        <dbReference type="EMBL" id="MBU2950618.1"/>
    </source>
</evidence>
<keyword evidence="2" id="KW-1185">Reference proteome</keyword>
<proteinExistence type="predicted"/>
<name>A0ACC5U8Q4_9FLAO</name>
<dbReference type="EMBL" id="JAHKPD010000012">
    <property type="protein sequence ID" value="MBU2950618.1"/>
    <property type="molecule type" value="Genomic_DNA"/>
</dbReference>
<accession>A0ACC5U8Q4</accession>
<gene>
    <name evidence="1" type="ORF">KO493_07915</name>
</gene>
<evidence type="ECO:0000313" key="2">
    <source>
        <dbReference type="Proteomes" id="UP001647509"/>
    </source>
</evidence>
<reference evidence="1" key="1">
    <citation type="submission" date="2021-05" db="EMBL/GenBank/DDBJ databases">
        <title>Draft genomes of bacteria isolated from model marine particles.</title>
        <authorList>
            <person name="Datta M.S."/>
            <person name="Schwartzman J.A."/>
            <person name="Enke T.N."/>
            <person name="Saavedra J."/>
            <person name="Cermak N."/>
            <person name="Cordero O.X."/>
        </authorList>
    </citation>
    <scope>NUCLEOTIDE SEQUENCE</scope>
    <source>
        <strain evidence="1">I2M19</strain>
    </source>
</reference>
<comment type="caution">
    <text evidence="1">The sequence shown here is derived from an EMBL/GenBank/DDBJ whole genome shotgun (WGS) entry which is preliminary data.</text>
</comment>
<dbReference type="Proteomes" id="UP001647509">
    <property type="component" value="Unassembled WGS sequence"/>
</dbReference>
<organism evidence="1 2">
    <name type="scientific">Pseudotamlana agarivorans</name>
    <dbReference type="NCBI Taxonomy" id="481183"/>
    <lineage>
        <taxon>Bacteria</taxon>
        <taxon>Pseudomonadati</taxon>
        <taxon>Bacteroidota</taxon>
        <taxon>Flavobacteriia</taxon>
        <taxon>Flavobacteriales</taxon>
        <taxon>Flavobacteriaceae</taxon>
        <taxon>Pseudotamlana</taxon>
    </lineage>
</organism>
<sequence>MKSNYIITFAILLLSIKTFAQVQDTISYPYVLPIWADKVAERGMADQLQLPFGINVNYVNAFMDLEITEFGLDIAGKDVSNIINVETLNFTKVDATTNGLNLRADAWILPFMNVYGLFSAVKGGTAVSLQPTWRNAEGEIILQLPEFSSKVEFDAMTYGIGTTLIFGWNNYFLSTDFNYSRTSTELLKEQVGYATLSGRAGHRFGLSKKNKDFFIAPYAGVMYRDFIGAKGSSGEIGLDEVFPNLDMNFNEKINGKITSNEAIINDPSTSPAEKIKLQAQNQALTTIQETVNDSGVFSTKINYNIKKEIAQTVTFQMGFNLQINKHWMFRGEFSLSDQQRFILTGLQYRFGIKKKGTY</sequence>
<protein>
    <submittedName>
        <fullName evidence="1">Uncharacterized protein</fullName>
    </submittedName>
</protein>